<proteinExistence type="predicted"/>
<feature type="domain" description="TIR" evidence="1">
    <location>
        <begin position="193"/>
        <end position="324"/>
    </location>
</feature>
<gene>
    <name evidence="2" type="ORF">WMW72_35135</name>
</gene>
<dbReference type="Gene3D" id="3.40.50.10140">
    <property type="entry name" value="Toll/interleukin-1 receptor homology (TIR) domain"/>
    <property type="match status" value="1"/>
</dbReference>
<evidence type="ECO:0000313" key="3">
    <source>
        <dbReference type="Proteomes" id="UP001469365"/>
    </source>
</evidence>
<dbReference type="InterPro" id="IPR000157">
    <property type="entry name" value="TIR_dom"/>
</dbReference>
<dbReference type="InterPro" id="IPR035897">
    <property type="entry name" value="Toll_tir_struct_dom_sf"/>
</dbReference>
<evidence type="ECO:0000313" key="2">
    <source>
        <dbReference type="EMBL" id="MEK8133111.1"/>
    </source>
</evidence>
<organism evidence="2 3">
    <name type="scientific">Paenibacillus filicis</name>
    <dbReference type="NCBI Taxonomy" id="669464"/>
    <lineage>
        <taxon>Bacteria</taxon>
        <taxon>Bacillati</taxon>
        <taxon>Bacillota</taxon>
        <taxon>Bacilli</taxon>
        <taxon>Bacillales</taxon>
        <taxon>Paenibacillaceae</taxon>
        <taxon>Paenibacillus</taxon>
    </lineage>
</organism>
<dbReference type="EMBL" id="JBBPCC010000045">
    <property type="protein sequence ID" value="MEK8133111.1"/>
    <property type="molecule type" value="Genomic_DNA"/>
</dbReference>
<reference evidence="2 3" key="1">
    <citation type="submission" date="2024-04" db="EMBL/GenBank/DDBJ databases">
        <title>draft genome sequnece of Paenibacillus filicis.</title>
        <authorList>
            <person name="Kim D.-U."/>
        </authorList>
    </citation>
    <scope>NUCLEOTIDE SEQUENCE [LARGE SCALE GENOMIC DNA]</scope>
    <source>
        <strain evidence="2 3">KACC14197</strain>
    </source>
</reference>
<dbReference type="Pfam" id="PF13676">
    <property type="entry name" value="TIR_2"/>
    <property type="match status" value="1"/>
</dbReference>
<protein>
    <submittedName>
        <fullName evidence="2">TIR domain-containing protein</fullName>
    </submittedName>
</protein>
<dbReference type="Proteomes" id="UP001469365">
    <property type="component" value="Unassembled WGS sequence"/>
</dbReference>
<sequence length="338" mass="40252">MRSKEIIHNLLDILQRNNYKITDPCLRVFRQAEEMCERYDVSMFPKDLFAFLLIESEKIRNIIDKYGGNSYKSIEFTLENLDIEVRIEGKFTYFYGEDGYSLDENNNERSYILVECIRIMEERNRFLLDDEILLIALINCHDEESPPYENASWTDERFHCGYNTLSHLFGTYFEGLWIKHDLIKWEFVHGTLKKYHLVLSFAGEDRTIAKEIATRITQNGYTVFYDEFERDQLWGKDLYSYLSELYKDKGEYCLMIISEHYSRNYWSKHERLAAQARAFKENREYILPLILDDTEIPGGLPTVGYLDLRENCMEEVIEILIKKLRGSNDDFMNSKFPV</sequence>
<keyword evidence="3" id="KW-1185">Reference proteome</keyword>
<comment type="caution">
    <text evidence="2">The sequence shown here is derived from an EMBL/GenBank/DDBJ whole genome shotgun (WGS) entry which is preliminary data.</text>
</comment>
<dbReference type="SUPFAM" id="SSF52200">
    <property type="entry name" value="Toll/Interleukin receptor TIR domain"/>
    <property type="match status" value="1"/>
</dbReference>
<dbReference type="PROSITE" id="PS50104">
    <property type="entry name" value="TIR"/>
    <property type="match status" value="1"/>
</dbReference>
<dbReference type="RefSeq" id="WP_341420240.1">
    <property type="nucleotide sequence ID" value="NZ_JBBPCC010000045.1"/>
</dbReference>
<accession>A0ABU9DXZ2</accession>
<evidence type="ECO:0000259" key="1">
    <source>
        <dbReference type="PROSITE" id="PS50104"/>
    </source>
</evidence>
<name>A0ABU9DXZ2_9BACL</name>